<organism evidence="1 2">
    <name type="scientific">Cardiocondyla obscurior</name>
    <dbReference type="NCBI Taxonomy" id="286306"/>
    <lineage>
        <taxon>Eukaryota</taxon>
        <taxon>Metazoa</taxon>
        <taxon>Ecdysozoa</taxon>
        <taxon>Arthropoda</taxon>
        <taxon>Hexapoda</taxon>
        <taxon>Insecta</taxon>
        <taxon>Pterygota</taxon>
        <taxon>Neoptera</taxon>
        <taxon>Endopterygota</taxon>
        <taxon>Hymenoptera</taxon>
        <taxon>Apocrita</taxon>
        <taxon>Aculeata</taxon>
        <taxon>Formicoidea</taxon>
        <taxon>Formicidae</taxon>
        <taxon>Myrmicinae</taxon>
        <taxon>Cardiocondyla</taxon>
    </lineage>
</organism>
<proteinExistence type="predicted"/>
<evidence type="ECO:0000313" key="1">
    <source>
        <dbReference type="EMBL" id="KAL0099212.1"/>
    </source>
</evidence>
<sequence>MPRAKYIPPPLPLSLCPSPAVARNTRTTLITHCTAATCVRAESNLHSRSTNSFRHENYLLFPIHVKRRARVITLLSLK</sequence>
<evidence type="ECO:0000313" key="2">
    <source>
        <dbReference type="Proteomes" id="UP001430953"/>
    </source>
</evidence>
<dbReference type="EMBL" id="JADYXP020000028">
    <property type="protein sequence ID" value="KAL0099212.1"/>
    <property type="molecule type" value="Genomic_DNA"/>
</dbReference>
<protein>
    <recommendedName>
        <fullName evidence="3">Secreted protein</fullName>
    </recommendedName>
</protein>
<comment type="caution">
    <text evidence="1">The sequence shown here is derived from an EMBL/GenBank/DDBJ whole genome shotgun (WGS) entry which is preliminary data.</text>
</comment>
<dbReference type="AlphaFoldDB" id="A0AAW2E7F9"/>
<evidence type="ECO:0008006" key="3">
    <source>
        <dbReference type="Google" id="ProtNLM"/>
    </source>
</evidence>
<accession>A0AAW2E7F9</accession>
<name>A0AAW2E7F9_9HYME</name>
<dbReference type="Proteomes" id="UP001430953">
    <property type="component" value="Unassembled WGS sequence"/>
</dbReference>
<gene>
    <name evidence="1" type="ORF">PUN28_020054</name>
</gene>
<keyword evidence="2" id="KW-1185">Reference proteome</keyword>
<reference evidence="1 2" key="1">
    <citation type="submission" date="2023-03" db="EMBL/GenBank/DDBJ databases">
        <title>High recombination rates correlate with genetic variation in Cardiocondyla obscurior ants.</title>
        <authorList>
            <person name="Errbii M."/>
        </authorList>
    </citation>
    <scope>NUCLEOTIDE SEQUENCE [LARGE SCALE GENOMIC DNA]</scope>
    <source>
        <strain evidence="1">Alpha-2009</strain>
        <tissue evidence="1">Whole body</tissue>
    </source>
</reference>